<dbReference type="InterPro" id="IPR025736">
    <property type="entry name" value="PucR_C-HTH_dom"/>
</dbReference>
<protein>
    <recommendedName>
        <fullName evidence="1">PucR C-terminal helix-turn-helix domain-containing protein</fullName>
    </recommendedName>
</protein>
<evidence type="ECO:0000313" key="3">
    <source>
        <dbReference type="Proteomes" id="UP000267289"/>
    </source>
</evidence>
<evidence type="ECO:0000313" key="2">
    <source>
        <dbReference type="EMBL" id="VBA36441.1"/>
    </source>
</evidence>
<evidence type="ECO:0000259" key="1">
    <source>
        <dbReference type="Pfam" id="PF13556"/>
    </source>
</evidence>
<dbReference type="EMBL" id="UPHQ01000048">
    <property type="protein sequence ID" value="VBA36441.1"/>
    <property type="molecule type" value="Genomic_DNA"/>
</dbReference>
<dbReference type="PANTHER" id="PTHR33744">
    <property type="entry name" value="CARBOHYDRATE DIACID REGULATOR"/>
    <property type="match status" value="1"/>
</dbReference>
<feature type="domain" description="PucR C-terminal helix-turn-helix" evidence="1">
    <location>
        <begin position="14"/>
        <end position="70"/>
    </location>
</feature>
<dbReference type="InterPro" id="IPR051448">
    <property type="entry name" value="CdaR-like_regulators"/>
</dbReference>
<proteinExistence type="predicted"/>
<name>A0A498PU22_9MYCO</name>
<dbReference type="InterPro" id="IPR042070">
    <property type="entry name" value="PucR_C-HTH_sf"/>
</dbReference>
<dbReference type="Proteomes" id="UP000267289">
    <property type="component" value="Unassembled WGS sequence"/>
</dbReference>
<dbReference type="AlphaFoldDB" id="A0A498PU22"/>
<dbReference type="OrthoDB" id="3663486at2"/>
<dbReference type="SUPFAM" id="SSF88659">
    <property type="entry name" value="Sigma3 and sigma4 domains of RNA polymerase sigma factors"/>
    <property type="match status" value="1"/>
</dbReference>
<dbReference type="PANTHER" id="PTHR33744:SF1">
    <property type="entry name" value="DNA-BINDING TRANSCRIPTIONAL ACTIVATOR ADER"/>
    <property type="match status" value="1"/>
</dbReference>
<reference evidence="2 3" key="1">
    <citation type="submission" date="2018-09" db="EMBL/GenBank/DDBJ databases">
        <authorList>
            <person name="Tagini F."/>
        </authorList>
    </citation>
    <scope>NUCLEOTIDE SEQUENCE [LARGE SCALE GENOMIC DNA]</scope>
    <source>
        <strain evidence="2 3">MK13</strain>
    </source>
</reference>
<gene>
    <name evidence="2" type="ORF">LAUMK13_01156</name>
</gene>
<sequence>MSARPADDENDEHLRETLRVFLGCGASYKTAAAELNMHFNTVKYRVGRAVARRGRDIGGDRLDVELALLACHWYGAAVLQPK</sequence>
<dbReference type="Pfam" id="PF13556">
    <property type="entry name" value="HTH_30"/>
    <property type="match status" value="1"/>
</dbReference>
<keyword evidence="3" id="KW-1185">Reference proteome</keyword>
<dbReference type="InterPro" id="IPR013324">
    <property type="entry name" value="RNA_pol_sigma_r3/r4-like"/>
</dbReference>
<dbReference type="Gene3D" id="1.10.10.2840">
    <property type="entry name" value="PucR C-terminal helix-turn-helix domain"/>
    <property type="match status" value="1"/>
</dbReference>
<accession>A0A498PU22</accession>
<organism evidence="2 3">
    <name type="scientific">Mycobacterium innocens</name>
    <dbReference type="NCBI Taxonomy" id="2341083"/>
    <lineage>
        <taxon>Bacteria</taxon>
        <taxon>Bacillati</taxon>
        <taxon>Actinomycetota</taxon>
        <taxon>Actinomycetes</taxon>
        <taxon>Mycobacteriales</taxon>
        <taxon>Mycobacteriaceae</taxon>
        <taxon>Mycobacterium</taxon>
    </lineage>
</organism>